<evidence type="ECO:0000256" key="16">
    <source>
        <dbReference type="ARBA" id="ARBA00047493"/>
    </source>
</evidence>
<dbReference type="PANTHER" id="PTHR11136:SF5">
    <property type="entry name" value="FOLYLPOLYGLUTAMATE SYNTHASE, MITOCHONDRIAL"/>
    <property type="match status" value="1"/>
</dbReference>
<keyword evidence="13 19" id="KW-0460">Magnesium</keyword>
<comment type="pathway">
    <text evidence="4 17">Cofactor biosynthesis; tetrahydrofolylpolyglutamate biosynthesis.</text>
</comment>
<dbReference type="InterPro" id="IPR036565">
    <property type="entry name" value="Mur-like_cat_sf"/>
</dbReference>
<evidence type="ECO:0000256" key="4">
    <source>
        <dbReference type="ARBA" id="ARBA00005150"/>
    </source>
</evidence>
<keyword evidence="9 19" id="KW-0479">Metal-binding</keyword>
<dbReference type="SUPFAM" id="SSF53244">
    <property type="entry name" value="MurD-like peptide ligases, peptide-binding domain"/>
    <property type="match status" value="1"/>
</dbReference>
<evidence type="ECO:0000256" key="17">
    <source>
        <dbReference type="PIRNR" id="PIRNR038895"/>
    </source>
</evidence>
<evidence type="ECO:0000256" key="14">
    <source>
        <dbReference type="ARBA" id="ARBA00023128"/>
    </source>
</evidence>
<gene>
    <name evidence="20" type="ORF">UCRPC4_g00512</name>
</gene>
<dbReference type="Proteomes" id="UP000053317">
    <property type="component" value="Unassembled WGS sequence"/>
</dbReference>
<dbReference type="PROSITE" id="PS01012">
    <property type="entry name" value="FOLYLPOLYGLU_SYNT_2"/>
    <property type="match status" value="1"/>
</dbReference>
<feature type="binding site" evidence="19">
    <location>
        <position position="197"/>
    </location>
    <ligand>
        <name>Mg(2+)</name>
        <dbReference type="ChEBI" id="CHEBI:18420"/>
        <label>1</label>
    </ligand>
</feature>
<keyword evidence="10 18" id="KW-0547">Nucleotide-binding</keyword>
<dbReference type="InterPro" id="IPR018109">
    <property type="entry name" value="Folylpolyglutamate_synth_CS"/>
</dbReference>
<evidence type="ECO:0000256" key="8">
    <source>
        <dbReference type="ARBA" id="ARBA00022598"/>
    </source>
</evidence>
<sequence length="488" mass="53444">MRRIVGFPSIRSFSTKSVTMTRTYADAVTALNTLQSNFAPSDFNKLNIVHIAGTKGKGSTSAFVSSILSQYIGATTSKHEATSKQLQKVGLYTSPHLRFVRERIQINNQPLSEEKFAQYFFEVWDRLEAAAKEAGHPTDQTAKPVYFRYLTLMAFHTYISEGVDAAIIECGIGGEYDSTNIIVSPVVTGITSLGIDHVAMLGDTIDKIAWQKAGIFKTGANAFTAPQPEAAIQVIKDRASEKNVALKVVDIRPDIANGSIRLGLDAEFQKINASVAIAVAEDYLTRMGNESPFGQELPEKVRKGLQEVRWGGRCETREEGKITWCIDGGHTLESIDLVGQWFSEKNKRRSGGRARRVLIFNQADRDANALARRLHKTLASSLGEEKPFDHVIFCTNTTFKETGYRPDLMSVVITTSNKDVLGTQKELAATWEEIDPGTNASVVTTIEEAIDLVREISSANDQVPVVTLVTGSLHLVGGLLEVLDSSAA</sequence>
<keyword evidence="7 17" id="KW-0554">One-carbon metabolism</keyword>
<dbReference type="OrthoDB" id="5212574at2759"/>
<feature type="binding site" evidence="18">
    <location>
        <position position="327"/>
    </location>
    <ligand>
        <name>ATP</name>
        <dbReference type="ChEBI" id="CHEBI:30616"/>
    </ligand>
</feature>
<organism evidence="20 21">
    <name type="scientific">Phaeomoniella chlamydospora</name>
    <name type="common">Phaeoacremonium chlamydosporum</name>
    <dbReference type="NCBI Taxonomy" id="158046"/>
    <lineage>
        <taxon>Eukaryota</taxon>
        <taxon>Fungi</taxon>
        <taxon>Dikarya</taxon>
        <taxon>Ascomycota</taxon>
        <taxon>Pezizomycotina</taxon>
        <taxon>Eurotiomycetes</taxon>
        <taxon>Chaetothyriomycetidae</taxon>
        <taxon>Phaeomoniellales</taxon>
        <taxon>Phaeomoniellaceae</taxon>
        <taxon>Phaeomoniella</taxon>
    </lineage>
</organism>
<evidence type="ECO:0000256" key="5">
    <source>
        <dbReference type="ARBA" id="ARBA00008276"/>
    </source>
</evidence>
<keyword evidence="11" id="KW-0999">Mitochondrion inner membrane</keyword>
<evidence type="ECO:0000256" key="1">
    <source>
        <dbReference type="ARBA" id="ARBA00004273"/>
    </source>
</evidence>
<dbReference type="GO" id="GO:0006730">
    <property type="term" value="P:one-carbon metabolic process"/>
    <property type="evidence" value="ECO:0007669"/>
    <property type="project" value="UniProtKB-KW"/>
</dbReference>
<dbReference type="GO" id="GO:0005743">
    <property type="term" value="C:mitochondrial inner membrane"/>
    <property type="evidence" value="ECO:0007669"/>
    <property type="project" value="UniProtKB-SubCell"/>
</dbReference>
<dbReference type="Gene3D" id="3.90.190.20">
    <property type="entry name" value="Mur ligase, C-terminal domain"/>
    <property type="match status" value="1"/>
</dbReference>
<evidence type="ECO:0000313" key="21">
    <source>
        <dbReference type="Proteomes" id="UP000053317"/>
    </source>
</evidence>
<reference evidence="20 21" key="2">
    <citation type="submission" date="2015-05" db="EMBL/GenBank/DDBJ databases">
        <authorList>
            <person name="Morales-Cruz A."/>
            <person name="Amrine K.C."/>
            <person name="Cantu D."/>
        </authorList>
    </citation>
    <scope>NUCLEOTIDE SEQUENCE [LARGE SCALE GENOMIC DNA]</scope>
    <source>
        <strain evidence="20">UCRPC4</strain>
    </source>
</reference>
<evidence type="ECO:0000313" key="20">
    <source>
        <dbReference type="EMBL" id="KKY28581.1"/>
    </source>
</evidence>
<keyword evidence="15" id="KW-0472">Membrane</keyword>
<comment type="caution">
    <text evidence="20">The sequence shown here is derived from an EMBL/GenBank/DDBJ whole genome shotgun (WGS) entry which is preliminary data.</text>
</comment>
<dbReference type="GO" id="GO:0005524">
    <property type="term" value="F:ATP binding"/>
    <property type="evidence" value="ECO:0007669"/>
    <property type="project" value="UniProtKB-KW"/>
</dbReference>
<dbReference type="PANTHER" id="PTHR11136">
    <property type="entry name" value="FOLYLPOLYGLUTAMATE SYNTHASE-RELATED"/>
    <property type="match status" value="1"/>
</dbReference>
<keyword evidence="6" id="KW-0963">Cytoplasm</keyword>
<comment type="function">
    <text evidence="17">Catalyzes conversion of folates to polyglutamate derivatives allowing concentration of folate compounds in the cell and the intracellular retention of these cofactors, which are important substrates for most of the folate-dependent enzymes that are involved in one-carbon transfer reactions involved in purine, pyrimidine and amino acid synthesis.</text>
</comment>
<dbReference type="InterPro" id="IPR036615">
    <property type="entry name" value="Mur_ligase_C_dom_sf"/>
</dbReference>
<keyword evidence="12 18" id="KW-0067">ATP-binding</keyword>
<dbReference type="EC" id="6.3.2.17" evidence="17"/>
<proteinExistence type="inferred from homology"/>
<comment type="subcellular location">
    <subcellularLocation>
        <location evidence="3">Cytoplasm</location>
    </subcellularLocation>
    <subcellularLocation>
        <location evidence="1">Mitochondrion inner membrane</location>
    </subcellularLocation>
    <subcellularLocation>
        <location evidence="2">Mitochondrion matrix</location>
    </subcellularLocation>
</comment>
<feature type="binding site" evidence="18">
    <location>
        <position position="313"/>
    </location>
    <ligand>
        <name>ATP</name>
        <dbReference type="ChEBI" id="CHEBI:30616"/>
    </ligand>
</feature>
<comment type="similarity">
    <text evidence="5 17">Belongs to the folylpolyglutamate synthase family.</text>
</comment>
<dbReference type="SUPFAM" id="SSF53623">
    <property type="entry name" value="MurD-like peptide ligases, catalytic domain"/>
    <property type="match status" value="1"/>
</dbReference>
<accession>A0A0G2F2S6</accession>
<feature type="binding site" evidence="19">
    <location>
        <position position="169"/>
    </location>
    <ligand>
        <name>Mg(2+)</name>
        <dbReference type="ChEBI" id="CHEBI:18420"/>
        <label>1</label>
    </ligand>
</feature>
<dbReference type="NCBIfam" id="TIGR01499">
    <property type="entry name" value="folC"/>
    <property type="match status" value="1"/>
</dbReference>
<dbReference type="InterPro" id="IPR023600">
    <property type="entry name" value="Folylpolyglutamate_synth_euk"/>
</dbReference>
<evidence type="ECO:0000256" key="19">
    <source>
        <dbReference type="PIRSR" id="PIRSR038895-2"/>
    </source>
</evidence>
<evidence type="ECO:0000256" key="15">
    <source>
        <dbReference type="ARBA" id="ARBA00023136"/>
    </source>
</evidence>
<dbReference type="GO" id="GO:0005829">
    <property type="term" value="C:cytosol"/>
    <property type="evidence" value="ECO:0007669"/>
    <property type="project" value="TreeGrafter"/>
</dbReference>
<dbReference type="GO" id="GO:0004326">
    <property type="term" value="F:tetrahydrofolylpolyglutamate synthase activity"/>
    <property type="evidence" value="ECO:0007669"/>
    <property type="project" value="UniProtKB-EC"/>
</dbReference>
<name>A0A0G2F2S6_PHACM</name>
<evidence type="ECO:0000256" key="6">
    <source>
        <dbReference type="ARBA" id="ARBA00022490"/>
    </source>
</evidence>
<feature type="binding site" evidence="19">
    <location>
        <position position="94"/>
    </location>
    <ligand>
        <name>Mg(2+)</name>
        <dbReference type="ChEBI" id="CHEBI:18420"/>
        <label>1</label>
    </ligand>
</feature>
<evidence type="ECO:0000256" key="9">
    <source>
        <dbReference type="ARBA" id="ARBA00022723"/>
    </source>
</evidence>
<evidence type="ECO:0000256" key="3">
    <source>
        <dbReference type="ARBA" id="ARBA00004496"/>
    </source>
</evidence>
<evidence type="ECO:0000256" key="11">
    <source>
        <dbReference type="ARBA" id="ARBA00022792"/>
    </source>
</evidence>
<dbReference type="AlphaFoldDB" id="A0A0G2F2S6"/>
<keyword evidence="8 17" id="KW-0436">Ligase</keyword>
<dbReference type="Gene3D" id="3.40.1190.10">
    <property type="entry name" value="Mur-like, catalytic domain"/>
    <property type="match status" value="1"/>
</dbReference>
<evidence type="ECO:0000256" key="2">
    <source>
        <dbReference type="ARBA" id="ARBA00004305"/>
    </source>
</evidence>
<dbReference type="UniPathway" id="UPA00850"/>
<dbReference type="PIRSF" id="PIRSF038895">
    <property type="entry name" value="FPGS"/>
    <property type="match status" value="1"/>
</dbReference>
<dbReference type="GO" id="GO:0046872">
    <property type="term" value="F:metal ion binding"/>
    <property type="evidence" value="ECO:0007669"/>
    <property type="project" value="UniProtKB-KW"/>
</dbReference>
<dbReference type="PROSITE" id="PS01011">
    <property type="entry name" value="FOLYLPOLYGLU_SYNT_1"/>
    <property type="match status" value="1"/>
</dbReference>
<evidence type="ECO:0000256" key="13">
    <source>
        <dbReference type="ARBA" id="ARBA00022842"/>
    </source>
</evidence>
<keyword evidence="14" id="KW-0496">Mitochondrion</keyword>
<comment type="catalytic activity">
    <reaction evidence="16 17">
        <text>(6S)-5,6,7,8-tetrahydrofolyl-(gamma-L-Glu)(n) + L-glutamate + ATP = (6S)-5,6,7,8-tetrahydrofolyl-(gamma-L-Glu)(n+1) + ADP + phosphate + H(+)</text>
        <dbReference type="Rhea" id="RHEA:10580"/>
        <dbReference type="Rhea" id="RHEA-COMP:14738"/>
        <dbReference type="Rhea" id="RHEA-COMP:14740"/>
        <dbReference type="ChEBI" id="CHEBI:15378"/>
        <dbReference type="ChEBI" id="CHEBI:29985"/>
        <dbReference type="ChEBI" id="CHEBI:30616"/>
        <dbReference type="ChEBI" id="CHEBI:43474"/>
        <dbReference type="ChEBI" id="CHEBI:141005"/>
        <dbReference type="ChEBI" id="CHEBI:456216"/>
        <dbReference type="EC" id="6.3.2.17"/>
    </reaction>
</comment>
<dbReference type="EMBL" id="LCWF01000011">
    <property type="protein sequence ID" value="KKY28581.1"/>
    <property type="molecule type" value="Genomic_DNA"/>
</dbReference>
<comment type="cofactor">
    <cofactor evidence="17">
        <name>a monovalent cation</name>
        <dbReference type="ChEBI" id="CHEBI:60242"/>
    </cofactor>
    <text evidence="17">A monovalent cation.</text>
</comment>
<dbReference type="GO" id="GO:0005759">
    <property type="term" value="C:mitochondrial matrix"/>
    <property type="evidence" value="ECO:0007669"/>
    <property type="project" value="UniProtKB-SubCell"/>
</dbReference>
<keyword evidence="21" id="KW-1185">Reference proteome</keyword>
<evidence type="ECO:0000256" key="12">
    <source>
        <dbReference type="ARBA" id="ARBA00022840"/>
    </source>
</evidence>
<evidence type="ECO:0000256" key="18">
    <source>
        <dbReference type="PIRSR" id="PIRSR038895-1"/>
    </source>
</evidence>
<reference evidence="20 21" key="1">
    <citation type="submission" date="2015-05" db="EMBL/GenBank/DDBJ databases">
        <title>Distinctive expansion of gene families associated with plant cell wall degradation and secondary metabolism in the genomes of grapevine trunk pathogens.</title>
        <authorList>
            <person name="Lawrence D.P."/>
            <person name="Travadon R."/>
            <person name="Rolshausen P.E."/>
            <person name="Baumgartner K."/>
        </authorList>
    </citation>
    <scope>NUCLEOTIDE SEQUENCE [LARGE SCALE GENOMIC DNA]</scope>
    <source>
        <strain evidence="20">UCRPC4</strain>
    </source>
</reference>
<protein>
    <recommendedName>
        <fullName evidence="17">Folylpolyglutamate synthase</fullName>
        <ecNumber evidence="17">6.3.2.17</ecNumber>
    </recommendedName>
    <alternativeName>
        <fullName evidence="17">Folylpoly-gamma-glutamate synthetase</fullName>
    </alternativeName>
    <alternativeName>
        <fullName evidence="17">Tetrahydrofolylpolyglutamate synthase</fullName>
    </alternativeName>
</protein>
<evidence type="ECO:0000256" key="7">
    <source>
        <dbReference type="ARBA" id="ARBA00022563"/>
    </source>
</evidence>
<dbReference type="InterPro" id="IPR001645">
    <property type="entry name" value="Folylpolyglutamate_synth"/>
</dbReference>
<evidence type="ECO:0000256" key="10">
    <source>
        <dbReference type="ARBA" id="ARBA00022741"/>
    </source>
</evidence>